<name>A0A1B9DRF0_9FLAO</name>
<reference evidence="4" key="1">
    <citation type="submission" date="2016-03" db="EMBL/GenBank/DDBJ databases">
        <title>Draft genome sequence of Paenibacillus glacialis DSM 22343.</title>
        <authorList>
            <person name="Shin S.-K."/>
            <person name="Yi H."/>
        </authorList>
    </citation>
    <scope>NUCLEOTIDE SEQUENCE [LARGE SCALE GENOMIC DNA]</scope>
    <source>
        <strain evidence="4">NBRC 105008</strain>
    </source>
</reference>
<reference evidence="1 6" key="4">
    <citation type="submission" date="2019-07" db="EMBL/GenBank/DDBJ databases">
        <title>Whole genome shotgun sequence of Flavobacterium glycines NBRC 105008.</title>
        <authorList>
            <person name="Hosoyama A."/>
            <person name="Uohara A."/>
            <person name="Ohji S."/>
            <person name="Ichikawa N."/>
        </authorList>
    </citation>
    <scope>NUCLEOTIDE SEQUENCE [LARGE SCALE GENOMIC DNA]</scope>
    <source>
        <strain evidence="1 6">NBRC 105008</strain>
    </source>
</reference>
<dbReference type="AlphaFoldDB" id="A0A1B9DRF0"/>
<dbReference type="Proteomes" id="UP000182367">
    <property type="component" value="Unassembled WGS sequence"/>
</dbReference>
<keyword evidence="5" id="KW-1185">Reference proteome</keyword>
<evidence type="ECO:0000313" key="2">
    <source>
        <dbReference type="EMBL" id="OCB72282.1"/>
    </source>
</evidence>
<evidence type="ECO:0000313" key="5">
    <source>
        <dbReference type="Proteomes" id="UP000182367"/>
    </source>
</evidence>
<reference evidence="2" key="2">
    <citation type="submission" date="2016-03" db="EMBL/GenBank/DDBJ databases">
        <authorList>
            <person name="Ploux O."/>
        </authorList>
    </citation>
    <scope>NUCLEOTIDE SEQUENCE</scope>
    <source>
        <strain evidence="2">NBRC 105008</strain>
    </source>
</reference>
<dbReference type="Proteomes" id="UP000321579">
    <property type="component" value="Unassembled WGS sequence"/>
</dbReference>
<organism evidence="2 4">
    <name type="scientific">Flavobacterium glycines</name>
    <dbReference type="NCBI Taxonomy" id="551990"/>
    <lineage>
        <taxon>Bacteria</taxon>
        <taxon>Pseudomonadati</taxon>
        <taxon>Bacteroidota</taxon>
        <taxon>Flavobacteriia</taxon>
        <taxon>Flavobacteriales</taxon>
        <taxon>Flavobacteriaceae</taxon>
        <taxon>Flavobacterium</taxon>
    </lineage>
</organism>
<evidence type="ECO:0000313" key="1">
    <source>
        <dbReference type="EMBL" id="GEL09746.1"/>
    </source>
</evidence>
<reference evidence="3 5" key="3">
    <citation type="submission" date="2016-10" db="EMBL/GenBank/DDBJ databases">
        <authorList>
            <person name="Varghese N."/>
            <person name="Submissions S."/>
        </authorList>
    </citation>
    <scope>NUCLEOTIDE SEQUENCE [LARGE SCALE GENOMIC DNA]</scope>
    <source>
        <strain evidence="3 5">Gm-149</strain>
    </source>
</reference>
<protein>
    <submittedName>
        <fullName evidence="2">Uncharacterized protein</fullName>
    </submittedName>
</protein>
<dbReference type="RefSeq" id="WP_066326754.1">
    <property type="nucleotide sequence ID" value="NZ_BJVF01000001.1"/>
</dbReference>
<proteinExistence type="predicted"/>
<dbReference type="STRING" id="551990.SAMN05192550_1243"/>
<dbReference type="OrthoDB" id="1351933at2"/>
<dbReference type="EMBL" id="FNEO01000001">
    <property type="protein sequence ID" value="SDI95298.1"/>
    <property type="molecule type" value="Genomic_DNA"/>
</dbReference>
<comment type="caution">
    <text evidence="2">The sequence shown here is derived from an EMBL/GenBank/DDBJ whole genome shotgun (WGS) entry which is preliminary data.</text>
</comment>
<dbReference type="Proteomes" id="UP000093226">
    <property type="component" value="Unassembled WGS sequence"/>
</dbReference>
<gene>
    <name evidence="2" type="ORF">FBGL_06370</name>
    <name evidence="1" type="ORF">FGL01_04850</name>
    <name evidence="3" type="ORF">SAMN05192550_1243</name>
</gene>
<accession>A0A1B9DRF0</accession>
<evidence type="ECO:0000313" key="3">
    <source>
        <dbReference type="EMBL" id="SDI95298.1"/>
    </source>
</evidence>
<sequence>MPLEVIQNTQVNQIPFTLLHSDEVSYPISPLASAKLISPTDGAPFLSIRVTLYIDSAVTESPRVQPNPEVIDNSLQLYFDYNYSEEIPKSLNVWYLELEYTSPTVKEITSVTSYLKDIDPETSTGTKILIKG</sequence>
<dbReference type="EMBL" id="LVEO01000013">
    <property type="protein sequence ID" value="OCB72282.1"/>
    <property type="molecule type" value="Genomic_DNA"/>
</dbReference>
<evidence type="ECO:0000313" key="6">
    <source>
        <dbReference type="Proteomes" id="UP000321579"/>
    </source>
</evidence>
<dbReference type="EMBL" id="BJVF01000001">
    <property type="protein sequence ID" value="GEL09746.1"/>
    <property type="molecule type" value="Genomic_DNA"/>
</dbReference>
<evidence type="ECO:0000313" key="4">
    <source>
        <dbReference type="Proteomes" id="UP000093226"/>
    </source>
</evidence>